<dbReference type="SUPFAM" id="SSF55681">
    <property type="entry name" value="Class II aaRS and biotin synthetases"/>
    <property type="match status" value="1"/>
</dbReference>
<dbReference type="InterPro" id="IPR005121">
    <property type="entry name" value="Fdx_antiC-bd"/>
</dbReference>
<comment type="caution">
    <text evidence="2">The sequence shown here is derived from an EMBL/GenBank/DDBJ whole genome shotgun (WGS) entry which is preliminary data.</text>
</comment>
<dbReference type="Gene3D" id="3.30.930.10">
    <property type="entry name" value="Bira Bifunctional Protein, Domain 2"/>
    <property type="match status" value="1"/>
</dbReference>
<evidence type="ECO:0000313" key="2">
    <source>
        <dbReference type="EMBL" id="MCJ2185111.1"/>
    </source>
</evidence>
<dbReference type="Gene3D" id="3.30.70.380">
    <property type="entry name" value="Ferrodoxin-fold anticodon-binding domain"/>
    <property type="match status" value="1"/>
</dbReference>
<dbReference type="Pfam" id="PF03147">
    <property type="entry name" value="FDX-ACB"/>
    <property type="match status" value="1"/>
</dbReference>
<dbReference type="InterPro" id="IPR041616">
    <property type="entry name" value="PheRS_beta_core"/>
</dbReference>
<protein>
    <submittedName>
        <fullName evidence="2">Phenylalanine--tRNA ligase subunit beta</fullName>
    </submittedName>
</protein>
<keyword evidence="3" id="KW-1185">Reference proteome</keyword>
<accession>A0ABT0BJ72</accession>
<dbReference type="PANTHER" id="PTHR10947:SF0">
    <property type="entry name" value="PHENYLALANINE--TRNA LIGASE BETA SUBUNIT"/>
    <property type="match status" value="1"/>
</dbReference>
<dbReference type="PANTHER" id="PTHR10947">
    <property type="entry name" value="PHENYLALANYL-TRNA SYNTHETASE BETA CHAIN AND LEUCINE-RICH REPEAT-CONTAINING PROTEIN 47"/>
    <property type="match status" value="1"/>
</dbReference>
<dbReference type="Proteomes" id="UP001162881">
    <property type="component" value="Unassembled WGS sequence"/>
</dbReference>
<evidence type="ECO:0000259" key="1">
    <source>
        <dbReference type="PROSITE" id="PS51447"/>
    </source>
</evidence>
<dbReference type="InterPro" id="IPR036690">
    <property type="entry name" value="Fdx_antiC-bd_sf"/>
</dbReference>
<dbReference type="GO" id="GO:0016874">
    <property type="term" value="F:ligase activity"/>
    <property type="evidence" value="ECO:0007669"/>
    <property type="project" value="UniProtKB-KW"/>
</dbReference>
<dbReference type="EMBL" id="JALHLF010000222">
    <property type="protein sequence ID" value="MCJ2185111.1"/>
    <property type="molecule type" value="Genomic_DNA"/>
</dbReference>
<keyword evidence="2" id="KW-0436">Ligase</keyword>
<evidence type="ECO:0000313" key="3">
    <source>
        <dbReference type="Proteomes" id="UP001162881"/>
    </source>
</evidence>
<dbReference type="Pfam" id="PF17759">
    <property type="entry name" value="tRNA_synthFbeta"/>
    <property type="match status" value="1"/>
</dbReference>
<dbReference type="InterPro" id="IPR045060">
    <property type="entry name" value="Phe-tRNA-ligase_IIc_bsu"/>
</dbReference>
<dbReference type="SMART" id="SM00896">
    <property type="entry name" value="FDX-ACB"/>
    <property type="match status" value="1"/>
</dbReference>
<reference evidence="2" key="1">
    <citation type="submission" date="2022-03" db="EMBL/GenBank/DDBJ databases">
        <title>Identification of a novel bacterium isolated from mangrove sediments.</title>
        <authorList>
            <person name="Pan X."/>
        </authorList>
    </citation>
    <scope>NUCLEOTIDE SEQUENCE</scope>
    <source>
        <strain evidence="2">B1949</strain>
    </source>
</reference>
<dbReference type="SUPFAM" id="SSF54991">
    <property type="entry name" value="Anticodon-binding domain of PheRS"/>
    <property type="match status" value="1"/>
</dbReference>
<organism evidence="2 3">
    <name type="scientific">Novosphingobium organovorum</name>
    <dbReference type="NCBI Taxonomy" id="2930092"/>
    <lineage>
        <taxon>Bacteria</taxon>
        <taxon>Pseudomonadati</taxon>
        <taxon>Pseudomonadota</taxon>
        <taxon>Alphaproteobacteria</taxon>
        <taxon>Sphingomonadales</taxon>
        <taxon>Sphingomonadaceae</taxon>
        <taxon>Novosphingobium</taxon>
    </lineage>
</organism>
<feature type="domain" description="FDX-ACB" evidence="1">
    <location>
        <begin position="211"/>
        <end position="303"/>
    </location>
</feature>
<proteinExistence type="predicted"/>
<dbReference type="InterPro" id="IPR045864">
    <property type="entry name" value="aa-tRNA-synth_II/BPL/LPL"/>
</dbReference>
<dbReference type="CDD" id="cd00769">
    <property type="entry name" value="PheRS_beta_core"/>
    <property type="match status" value="1"/>
</dbReference>
<feature type="non-terminal residue" evidence="2">
    <location>
        <position position="1"/>
    </location>
</feature>
<sequence length="304" mass="32076">RVRRAAAARGLNEAVTWSFLPVADAEAFADASPLWILANPISEDMKAMRPSLLPGLLSAAKRNLDRGAASLRLFELGRRYLRGKGGASDERLTLGVVLAGEKTPRGWAGGKAVAFDAYDAKAEALALLAEAGAPVEKLQVMGEAGPQFHPGQSATLRLGPKNVLARFGMLHPTIAKQFDVAGPVAVVEIFLEAIPGKKGAASFTRGSYTPPALQSVTRDFAFLVPVDLAAGDLVRVVQGADKTNIVSARLFDDFRGQGVPEGHKSLALEVTLQPLEKSYNEADLKAIAEKVTMAAAKLGASLRG</sequence>
<dbReference type="PROSITE" id="PS51447">
    <property type="entry name" value="FDX_ACB"/>
    <property type="match status" value="1"/>
</dbReference>
<gene>
    <name evidence="2" type="ORF">MTR62_20825</name>
</gene>
<name>A0ABT0BJ72_9SPHN</name>